<name>A0ABW4G691_9ACTN</name>
<evidence type="ECO:0000313" key="2">
    <source>
        <dbReference type="Proteomes" id="UP001597097"/>
    </source>
</evidence>
<dbReference type="EMBL" id="JBHUCM010000010">
    <property type="protein sequence ID" value="MFD1537536.1"/>
    <property type="molecule type" value="Genomic_DNA"/>
</dbReference>
<protein>
    <submittedName>
        <fullName evidence="1">2'-5' RNA ligase family protein</fullName>
    </submittedName>
</protein>
<proteinExistence type="predicted"/>
<dbReference type="RefSeq" id="WP_219534644.1">
    <property type="nucleotide sequence ID" value="NZ_JAHKRM010000023.1"/>
</dbReference>
<organism evidence="1 2">
    <name type="scientific">Nonomuraea guangzhouensis</name>
    <dbReference type="NCBI Taxonomy" id="1291555"/>
    <lineage>
        <taxon>Bacteria</taxon>
        <taxon>Bacillati</taxon>
        <taxon>Actinomycetota</taxon>
        <taxon>Actinomycetes</taxon>
        <taxon>Streptosporangiales</taxon>
        <taxon>Streptosporangiaceae</taxon>
        <taxon>Nonomuraea</taxon>
    </lineage>
</organism>
<keyword evidence="1" id="KW-0436">Ligase</keyword>
<evidence type="ECO:0000313" key="1">
    <source>
        <dbReference type="EMBL" id="MFD1537536.1"/>
    </source>
</evidence>
<comment type="caution">
    <text evidence="1">The sequence shown here is derived from an EMBL/GenBank/DDBJ whole genome shotgun (WGS) entry which is preliminary data.</text>
</comment>
<dbReference type="GO" id="GO:0016874">
    <property type="term" value="F:ligase activity"/>
    <property type="evidence" value="ECO:0007669"/>
    <property type="project" value="UniProtKB-KW"/>
</dbReference>
<keyword evidence="2" id="KW-1185">Reference proteome</keyword>
<reference evidence="2" key="1">
    <citation type="journal article" date="2019" name="Int. J. Syst. Evol. Microbiol.">
        <title>The Global Catalogue of Microorganisms (GCM) 10K type strain sequencing project: providing services to taxonomists for standard genome sequencing and annotation.</title>
        <authorList>
            <consortium name="The Broad Institute Genomics Platform"/>
            <consortium name="The Broad Institute Genome Sequencing Center for Infectious Disease"/>
            <person name="Wu L."/>
            <person name="Ma J."/>
        </authorList>
    </citation>
    <scope>NUCLEOTIDE SEQUENCE [LARGE SCALE GENOMIC DNA]</scope>
    <source>
        <strain evidence="2">CGMCC 1.15399</strain>
    </source>
</reference>
<gene>
    <name evidence="1" type="ORF">ACFSJ0_10860</name>
</gene>
<sequence>MSDFTAFFAAGRDALLSGRATHDRPMVEGAARWGATTILRPAGTVLDRLAELAQQAGAVAGPGHWAHGTDCLHVTLRSLEPYRSVIPVDDPLRLAYADALREAAAGLPPVPVELRGVSPHAGGVLVCGHPVDDTLVTLQKRFAHELAARGVRDFEHGRVRDRWYVSLVHFADPVPVTAAEAIVAWCDERADLPIGVAELAAAEIVQAVHTGTGVRLDTLERVPLRWAPAHAPEPR</sequence>
<dbReference type="Proteomes" id="UP001597097">
    <property type="component" value="Unassembled WGS sequence"/>
</dbReference>
<accession>A0ABW4G691</accession>